<dbReference type="PANTHER" id="PTHR43318:SF2">
    <property type="entry name" value="UDP-N-ACETYLGLUCOSAMINE 4,6-DEHYDRATASE (INVERTING)"/>
    <property type="match status" value="1"/>
</dbReference>
<sequence length="370" mass="40792">MSVSDIPRRKAEKTDLEGGGMKQFFSGKRIVVTGGVGSVGSEIVKQLLEFDVDCIRVVDNNESALFEMEMAHGAHPQVRFYHCDITDEREMMRTFSTMDLCFHTAALKHVPSCERSPFSAVNVNIQGCEVVGRAALANGLQKVIFTSSDKAVNPTNVMGTSKLMGERLFTAMNFLRSADAHTAFACTRFGNVLGSRGSVVPLFVRQIENGGPVTVTDARMTRFVMTMPQAARLVIESMVVAHGGEVFITKMPVLRITDLAEVMIDRLAPHYGTSPEIAITTPRPGEKLWEELSTDEESGRILEGSEFLVVLPSGMTPEERERYTYDTLDLQKSDAVYHSDREEKIDAPAIRALLAEPGVLPDDLGPRFEN</sequence>
<feature type="domain" description="Polysaccharide biosynthesis protein CapD-like" evidence="2">
    <location>
        <begin position="30"/>
        <end position="300"/>
    </location>
</feature>
<comment type="similarity">
    <text evidence="1">Belongs to the polysaccharide synthase family.</text>
</comment>
<accession>A0A2S0MQ11</accession>
<protein>
    <submittedName>
        <fullName evidence="3">Polysaccharide biosynthesis protein</fullName>
    </submittedName>
</protein>
<keyword evidence="4" id="KW-1185">Reference proteome</keyword>
<dbReference type="Pfam" id="PF02719">
    <property type="entry name" value="Polysacc_synt_2"/>
    <property type="match status" value="1"/>
</dbReference>
<dbReference type="KEGG" id="thas:C6Y53_08815"/>
<organism evidence="3 4">
    <name type="scientific">Pukyongiella litopenaei</name>
    <dbReference type="NCBI Taxonomy" id="2605946"/>
    <lineage>
        <taxon>Bacteria</taxon>
        <taxon>Pseudomonadati</taxon>
        <taxon>Pseudomonadota</taxon>
        <taxon>Alphaproteobacteria</taxon>
        <taxon>Rhodobacterales</taxon>
        <taxon>Paracoccaceae</taxon>
        <taxon>Pukyongiella</taxon>
    </lineage>
</organism>
<dbReference type="InterPro" id="IPR036291">
    <property type="entry name" value="NAD(P)-bd_dom_sf"/>
</dbReference>
<proteinExistence type="inferred from homology"/>
<dbReference type="EMBL" id="CP027665">
    <property type="protein sequence ID" value="AVO37793.1"/>
    <property type="molecule type" value="Genomic_DNA"/>
</dbReference>
<evidence type="ECO:0000313" key="3">
    <source>
        <dbReference type="EMBL" id="AVO37793.1"/>
    </source>
</evidence>
<dbReference type="InterPro" id="IPR051203">
    <property type="entry name" value="Polysaccharide_Synthase-Rel"/>
</dbReference>
<dbReference type="Gene3D" id="3.40.50.720">
    <property type="entry name" value="NAD(P)-binding Rossmann-like Domain"/>
    <property type="match status" value="1"/>
</dbReference>
<dbReference type="SUPFAM" id="SSF51735">
    <property type="entry name" value="NAD(P)-binding Rossmann-fold domains"/>
    <property type="match status" value="1"/>
</dbReference>
<evidence type="ECO:0000313" key="4">
    <source>
        <dbReference type="Proteomes" id="UP000237655"/>
    </source>
</evidence>
<evidence type="ECO:0000259" key="2">
    <source>
        <dbReference type="Pfam" id="PF02719"/>
    </source>
</evidence>
<name>A0A2S0MQ11_9RHOB</name>
<dbReference type="InterPro" id="IPR003869">
    <property type="entry name" value="Polysac_CapD-like"/>
</dbReference>
<dbReference type="Proteomes" id="UP000237655">
    <property type="component" value="Chromosome"/>
</dbReference>
<dbReference type="PANTHER" id="PTHR43318">
    <property type="entry name" value="UDP-N-ACETYLGLUCOSAMINE 4,6-DEHYDRATASE"/>
    <property type="match status" value="1"/>
</dbReference>
<evidence type="ECO:0000256" key="1">
    <source>
        <dbReference type="ARBA" id="ARBA00007430"/>
    </source>
</evidence>
<dbReference type="AlphaFoldDB" id="A0A2S0MQ11"/>
<gene>
    <name evidence="3" type="ORF">C6Y53_08815</name>
</gene>
<reference evidence="4" key="1">
    <citation type="submission" date="2018-03" db="EMBL/GenBank/DDBJ databases">
        <title>Genomic analysis of the strain SH-1 isolated from shrimp intestine.</title>
        <authorList>
            <person name="Kim Y.-S."/>
            <person name="Kim S.-E."/>
            <person name="Kim K.-H."/>
        </authorList>
    </citation>
    <scope>NUCLEOTIDE SEQUENCE [LARGE SCALE GENOMIC DNA]</scope>
    <source>
        <strain evidence="4">SH-1</strain>
    </source>
</reference>